<sequence length="150" mass="17023">MKKKDDIAIALALSPFARKTAELVNSGAYEAAAGSCYVIFRCLAKTCKEHEDWYAGFTGYGDSYTKLAIFTEAVVELYCHLRQKTGLSKRMADEMDINLEVFNLETDFFGDLHCSSRFTDMLCDAQAQYLDYSKLEKCPMWGMWEKEGGE</sequence>
<gene>
    <name evidence="1" type="ORF">I6E12_08675</name>
</gene>
<organism evidence="1 2">
    <name type="scientific">Xylanibacter brevis</name>
    <dbReference type="NCBI Taxonomy" id="83231"/>
    <lineage>
        <taxon>Bacteria</taxon>
        <taxon>Pseudomonadati</taxon>
        <taxon>Bacteroidota</taxon>
        <taxon>Bacteroidia</taxon>
        <taxon>Bacteroidales</taxon>
        <taxon>Prevotellaceae</taxon>
        <taxon>Xylanibacter</taxon>
    </lineage>
</organism>
<accession>A0ABS9CJ26</accession>
<evidence type="ECO:0000313" key="1">
    <source>
        <dbReference type="EMBL" id="MCF2564184.1"/>
    </source>
</evidence>
<keyword evidence="2" id="KW-1185">Reference proteome</keyword>
<dbReference type="RefSeq" id="WP_301638299.1">
    <property type="nucleotide sequence ID" value="NZ_JADYTN010000018.1"/>
</dbReference>
<proteinExistence type="predicted"/>
<evidence type="ECO:0000313" key="2">
    <source>
        <dbReference type="Proteomes" id="UP001200470"/>
    </source>
</evidence>
<dbReference type="EMBL" id="JADYTN010000018">
    <property type="protein sequence ID" value="MCF2564184.1"/>
    <property type="molecule type" value="Genomic_DNA"/>
</dbReference>
<comment type="caution">
    <text evidence="1">The sequence shown here is derived from an EMBL/GenBank/DDBJ whole genome shotgun (WGS) entry which is preliminary data.</text>
</comment>
<reference evidence="1 2" key="1">
    <citation type="submission" date="2020-12" db="EMBL/GenBank/DDBJ databases">
        <title>Whole genome sequences of gut porcine anaerobes.</title>
        <authorList>
            <person name="Kubasova T."/>
            <person name="Jahodarova E."/>
            <person name="Rychlik I."/>
        </authorList>
    </citation>
    <scope>NUCLEOTIDE SEQUENCE [LARGE SCALE GENOMIC DNA]</scope>
    <source>
        <strain evidence="1 2">An925</strain>
    </source>
</reference>
<dbReference type="Proteomes" id="UP001200470">
    <property type="component" value="Unassembled WGS sequence"/>
</dbReference>
<name>A0ABS9CJ26_9BACT</name>
<protein>
    <submittedName>
        <fullName evidence="1">Uncharacterized protein</fullName>
    </submittedName>
</protein>